<evidence type="ECO:0000259" key="9">
    <source>
        <dbReference type="Pfam" id="PF00149"/>
    </source>
</evidence>
<dbReference type="PANTHER" id="PTHR30337:SF0">
    <property type="entry name" value="NUCLEASE SBCCD SUBUNIT D"/>
    <property type="match status" value="1"/>
</dbReference>
<dbReference type="GO" id="GO:0008408">
    <property type="term" value="F:3'-5' exonuclease activity"/>
    <property type="evidence" value="ECO:0007669"/>
    <property type="project" value="InterPro"/>
</dbReference>
<feature type="domain" description="Nuclease SbcCD subunit D C-terminal" evidence="10">
    <location>
        <begin position="276"/>
        <end position="362"/>
    </location>
</feature>
<dbReference type="STRING" id="439292.Bsel_1982"/>
<keyword evidence="12" id="KW-1185">Reference proteome</keyword>
<evidence type="ECO:0000256" key="5">
    <source>
        <dbReference type="ARBA" id="ARBA00022801"/>
    </source>
</evidence>
<dbReference type="KEGG" id="bse:Bsel_1982"/>
<dbReference type="NCBIfam" id="TIGR00619">
    <property type="entry name" value="sbcd"/>
    <property type="match status" value="1"/>
</dbReference>
<evidence type="ECO:0000256" key="3">
    <source>
        <dbReference type="ARBA" id="ARBA00013365"/>
    </source>
</evidence>
<protein>
    <recommendedName>
        <fullName evidence="3 8">Nuclease SbcCD subunit D</fullName>
    </recommendedName>
</protein>
<dbReference type="InterPro" id="IPR041796">
    <property type="entry name" value="Mre11_N"/>
</dbReference>
<evidence type="ECO:0000256" key="2">
    <source>
        <dbReference type="ARBA" id="ARBA00011322"/>
    </source>
</evidence>
<dbReference type="Pfam" id="PF12320">
    <property type="entry name" value="SbcD_C"/>
    <property type="match status" value="1"/>
</dbReference>
<feature type="domain" description="Calcineurin-like phosphoesterase" evidence="9">
    <location>
        <begin position="1"/>
        <end position="224"/>
    </location>
</feature>
<comment type="function">
    <text evidence="8">SbcCD cleaves DNA hairpin structures. These structures can inhibit DNA replication and are intermediates in certain DNA recombination reactions. The complex acts as a 3'-&gt;5' double strand exonuclease that can open hairpins. It also has a 5' single-strand endonuclease activity.</text>
</comment>
<evidence type="ECO:0000256" key="8">
    <source>
        <dbReference type="RuleBase" id="RU363069"/>
    </source>
</evidence>
<dbReference type="Pfam" id="PF00149">
    <property type="entry name" value="Metallophos"/>
    <property type="match status" value="1"/>
</dbReference>
<evidence type="ECO:0000256" key="6">
    <source>
        <dbReference type="ARBA" id="ARBA00022839"/>
    </source>
</evidence>
<dbReference type="AlphaFoldDB" id="D6XUK0"/>
<comment type="subunit">
    <text evidence="2 8">Heterodimer of SbcC and SbcD.</text>
</comment>
<dbReference type="InterPro" id="IPR026843">
    <property type="entry name" value="SbcD_C"/>
</dbReference>
<keyword evidence="8" id="KW-0255">Endonuclease</keyword>
<reference evidence="11" key="1">
    <citation type="submission" date="2009-10" db="EMBL/GenBank/DDBJ databases">
        <title>Complete sequence of Bacillus selenitireducens MLS10.</title>
        <authorList>
            <consortium name="US DOE Joint Genome Institute"/>
            <person name="Lucas S."/>
            <person name="Copeland A."/>
            <person name="Lapidus A."/>
            <person name="Glavina del Rio T."/>
            <person name="Dalin E."/>
            <person name="Tice H."/>
            <person name="Bruce D."/>
            <person name="Goodwin L."/>
            <person name="Pitluck S."/>
            <person name="Sims D."/>
            <person name="Brettin T."/>
            <person name="Detter J.C."/>
            <person name="Han C."/>
            <person name="Larimer F."/>
            <person name="Land M."/>
            <person name="Hauser L."/>
            <person name="Kyrpides N."/>
            <person name="Ovchinnikova G."/>
            <person name="Stolz J."/>
        </authorList>
    </citation>
    <scope>NUCLEOTIDE SEQUENCE [LARGE SCALE GENOMIC DNA]</scope>
    <source>
        <strain evidence="11">MLS10</strain>
    </source>
</reference>
<dbReference type="PANTHER" id="PTHR30337">
    <property type="entry name" value="COMPONENT OF ATP-DEPENDENT DSDNA EXONUCLEASE"/>
    <property type="match status" value="1"/>
</dbReference>
<keyword evidence="6 8" id="KW-0269">Exonuclease</keyword>
<proteinExistence type="inferred from homology"/>
<evidence type="ECO:0000256" key="4">
    <source>
        <dbReference type="ARBA" id="ARBA00022722"/>
    </source>
</evidence>
<dbReference type="GO" id="GO:0004519">
    <property type="term" value="F:endonuclease activity"/>
    <property type="evidence" value="ECO:0007669"/>
    <property type="project" value="UniProtKB-KW"/>
</dbReference>
<evidence type="ECO:0000259" key="10">
    <source>
        <dbReference type="Pfam" id="PF12320"/>
    </source>
</evidence>
<dbReference type="CDD" id="cd00840">
    <property type="entry name" value="MPP_Mre11_N"/>
    <property type="match status" value="1"/>
</dbReference>
<dbReference type="Gene3D" id="3.60.21.10">
    <property type="match status" value="1"/>
</dbReference>
<dbReference type="GO" id="GO:0006260">
    <property type="term" value="P:DNA replication"/>
    <property type="evidence" value="ECO:0007669"/>
    <property type="project" value="UniProtKB-KW"/>
</dbReference>
<keyword evidence="5 8" id="KW-0378">Hydrolase</keyword>
<name>D6XUK0_BACIE</name>
<gene>
    <name evidence="8" type="primary">sbcD</name>
    <name evidence="11" type="ordered locus">Bsel_1982</name>
</gene>
<dbReference type="GO" id="GO:0006310">
    <property type="term" value="P:DNA recombination"/>
    <property type="evidence" value="ECO:0007669"/>
    <property type="project" value="UniProtKB-KW"/>
</dbReference>
<dbReference type="RefSeq" id="WP_013172908.1">
    <property type="nucleotide sequence ID" value="NC_014219.1"/>
</dbReference>
<evidence type="ECO:0000256" key="1">
    <source>
        <dbReference type="ARBA" id="ARBA00010555"/>
    </source>
</evidence>
<dbReference type="Proteomes" id="UP000000271">
    <property type="component" value="Chromosome"/>
</dbReference>
<dbReference type="EMBL" id="CP001791">
    <property type="protein sequence ID" value="ADH99486.1"/>
    <property type="molecule type" value="Genomic_DNA"/>
</dbReference>
<keyword evidence="8" id="KW-0235">DNA replication</keyword>
<keyword evidence="4 8" id="KW-0540">Nuclease</keyword>
<dbReference type="eggNOG" id="COG0420">
    <property type="taxonomic scope" value="Bacteria"/>
</dbReference>
<sequence length="389" mass="44009">MRVLHTADWHFGRTIEGRDRHDEHEAFIDELCGIVHEEEIDVVLIAGDIYDSVNPPAKSERLFYDSLSRLSDFGKRTVVAISGNHDHPERLSAASAMLERHSVYIQGQPTLHPLTVDIKAADQTLCVPWLPYPSESRLKEVLAEEADDKVIRDAYNQKIRWMFGELTKNLSKDHVNIAMSHVFAAGGNGSDSERPIEVGGSYTIASDSFPSNVDYTALGHLHRPQTLKHTIRPARYAGSPLAFSFGERGVAKSVTVLDITPGHEPDIREIPISSGKQLLRWEAVNGFDEVFHWMNERRDFGAWIDLKVHLEQAPSAETIAKIKEHYPGILIIQPVFPDMQSPETRRAELSIRELFDMFYKKQMGGAEPDDRLRSLFIELVEEDPTDETH</sequence>
<keyword evidence="7 8" id="KW-0233">DNA recombination</keyword>
<organism evidence="11 12">
    <name type="scientific">Bacillus selenitireducens (strain ATCC 700615 / DSM 15326 / MLS10)</name>
    <dbReference type="NCBI Taxonomy" id="439292"/>
    <lineage>
        <taxon>Bacteria</taxon>
        <taxon>Bacillati</taxon>
        <taxon>Bacillota</taxon>
        <taxon>Bacilli</taxon>
        <taxon>Bacillales</taxon>
        <taxon>Bacillaceae</taxon>
        <taxon>Salisediminibacterium</taxon>
    </lineage>
</organism>
<evidence type="ECO:0000313" key="11">
    <source>
        <dbReference type="EMBL" id="ADH99486.1"/>
    </source>
</evidence>
<evidence type="ECO:0000256" key="7">
    <source>
        <dbReference type="ARBA" id="ARBA00023172"/>
    </source>
</evidence>
<comment type="similarity">
    <text evidence="1 8">Belongs to the SbcD family.</text>
</comment>
<dbReference type="InterPro" id="IPR050535">
    <property type="entry name" value="DNA_Repair-Maintenance_Comp"/>
</dbReference>
<dbReference type="OrthoDB" id="9773856at2"/>
<dbReference type="InterPro" id="IPR004843">
    <property type="entry name" value="Calcineurin-like_PHP"/>
</dbReference>
<dbReference type="InterPro" id="IPR004593">
    <property type="entry name" value="SbcD"/>
</dbReference>
<evidence type="ECO:0000313" key="12">
    <source>
        <dbReference type="Proteomes" id="UP000000271"/>
    </source>
</evidence>
<dbReference type="HOGENOM" id="CLU_038045_3_0_9"/>
<dbReference type="SUPFAM" id="SSF56300">
    <property type="entry name" value="Metallo-dependent phosphatases"/>
    <property type="match status" value="1"/>
</dbReference>
<dbReference type="InterPro" id="IPR029052">
    <property type="entry name" value="Metallo-depent_PP-like"/>
</dbReference>
<accession>D6XUK0</accession>